<dbReference type="OrthoDB" id="9801795at2"/>
<name>A0A432YQS1_9GAMM</name>
<keyword evidence="2 4" id="KW-0808">Transferase</keyword>
<dbReference type="InterPro" id="IPR000182">
    <property type="entry name" value="GNAT_dom"/>
</dbReference>
<keyword evidence="5" id="KW-1185">Reference proteome</keyword>
<dbReference type="PROSITE" id="PS51186">
    <property type="entry name" value="GNAT"/>
    <property type="match status" value="1"/>
</dbReference>
<dbReference type="InterPro" id="IPR037171">
    <property type="entry name" value="NagB/RpiA_transferase-like"/>
</dbReference>
<protein>
    <submittedName>
        <fullName evidence="4">4-hydroxybutyrate CoA-transferase</fullName>
    </submittedName>
</protein>
<dbReference type="InterPro" id="IPR046433">
    <property type="entry name" value="ActCoA_hydro"/>
</dbReference>
<dbReference type="SUPFAM" id="SSF100950">
    <property type="entry name" value="NagB/RpiA/CoA transferase-like"/>
    <property type="match status" value="2"/>
</dbReference>
<dbReference type="Gene3D" id="3.30.750.70">
    <property type="entry name" value="4-hydroxybutyrate coenzyme like domains"/>
    <property type="match status" value="1"/>
</dbReference>
<reference evidence="5" key="1">
    <citation type="journal article" date="2018" name="Front. Microbiol.">
        <title>Genome-Based Analysis Reveals the Taxonomy and Diversity of the Family Idiomarinaceae.</title>
        <authorList>
            <person name="Liu Y."/>
            <person name="Lai Q."/>
            <person name="Shao Z."/>
        </authorList>
    </citation>
    <scope>NUCLEOTIDE SEQUENCE [LARGE SCALE GENOMIC DNA]</scope>
    <source>
        <strain evidence="5">CVS-6</strain>
    </source>
</reference>
<dbReference type="Gene3D" id="3.40.1080.10">
    <property type="entry name" value="Glutaconate Coenzyme A-transferase"/>
    <property type="match status" value="1"/>
</dbReference>
<evidence type="ECO:0000313" key="4">
    <source>
        <dbReference type="EMBL" id="RUO63599.1"/>
    </source>
</evidence>
<dbReference type="InterPro" id="IPR016181">
    <property type="entry name" value="Acyl_CoA_acyltransferase"/>
</dbReference>
<gene>
    <name evidence="4" type="ORF">CWI71_00605</name>
</gene>
<dbReference type="GO" id="GO:0006083">
    <property type="term" value="P:acetate metabolic process"/>
    <property type="evidence" value="ECO:0007669"/>
    <property type="project" value="InterPro"/>
</dbReference>
<organism evidence="4 5">
    <name type="scientific">Pseudidiomarina insulisalsae</name>
    <dbReference type="NCBI Taxonomy" id="575789"/>
    <lineage>
        <taxon>Bacteria</taxon>
        <taxon>Pseudomonadati</taxon>
        <taxon>Pseudomonadota</taxon>
        <taxon>Gammaproteobacteria</taxon>
        <taxon>Alteromonadales</taxon>
        <taxon>Idiomarinaceae</taxon>
        <taxon>Pseudidiomarina</taxon>
    </lineage>
</organism>
<dbReference type="Pfam" id="PF13336">
    <property type="entry name" value="AcetylCoA_hyd_C"/>
    <property type="match status" value="1"/>
</dbReference>
<dbReference type="PANTHER" id="PTHR21432">
    <property type="entry name" value="ACETYL-COA HYDROLASE-RELATED"/>
    <property type="match status" value="1"/>
</dbReference>
<dbReference type="EMBL" id="PIPY01000001">
    <property type="protein sequence ID" value="RUO63599.1"/>
    <property type="molecule type" value="Genomic_DNA"/>
</dbReference>
<dbReference type="PANTHER" id="PTHR21432:SF20">
    <property type="entry name" value="ACETYL-COA HYDROLASE"/>
    <property type="match status" value="1"/>
</dbReference>
<evidence type="ECO:0000259" key="3">
    <source>
        <dbReference type="PROSITE" id="PS51186"/>
    </source>
</evidence>
<dbReference type="GO" id="GO:0008775">
    <property type="term" value="F:acetate CoA-transferase activity"/>
    <property type="evidence" value="ECO:0007669"/>
    <property type="project" value="InterPro"/>
</dbReference>
<comment type="similarity">
    <text evidence="1">Belongs to the acetyl-CoA hydrolase/transferase family.</text>
</comment>
<feature type="domain" description="N-acetyltransferase" evidence="3">
    <location>
        <begin position="451"/>
        <end position="606"/>
    </location>
</feature>
<dbReference type="AlphaFoldDB" id="A0A432YQS1"/>
<accession>A0A432YQS1</accession>
<dbReference type="InterPro" id="IPR003702">
    <property type="entry name" value="ActCoA_hydro_N"/>
</dbReference>
<evidence type="ECO:0000256" key="1">
    <source>
        <dbReference type="ARBA" id="ARBA00009632"/>
    </source>
</evidence>
<sequence>MSNSLPWHQLIKSGSRIFIGSHAAVPHALLDDLIQHSQHLHDVEIVQVYALGDNQWAEPKYSQLFKVNTLFIGGPQVRRAVAEGRADYTPCFMSDIPSLFQEGILPLDAALIMVSPADKYGYHSLGVSVDIVSAALRSAKKVIAQVNPKMPVTFGQAFIHKGQIDAFFEAEAELPEIAATELDAVTERIGQYVSLLVEDGATIQIGFGNICDAVLRYLGNHKDLGVHSEMITDGIMELMQSGVINNRKKTYHQHKSVTSFCIGSKALYDFVDGNPHIGFYPSEYVNSPANIARNDNMISINSAIEVDLTGQVVSDSIGHHFYSGIGGHVDFSRGASMSKGGKPVIALPSTAQNGTISRIVPHLTEGVGVATSRAHVYYVVTEFGVASLRGKSIRERALELIRVAHPKFRQQLLEEVRKYYYVPNYQTLKSVEVPELGDVGFKELCIDGDYFDLRPLNPSDERRLQEFFYSHTKETLQMRYNTVPTQMSREKSCTLVSVDQSVDLALCIVRQKGSAAEIQAVGRYYYIAADNSAEVAFVTREKFQGKGMASRLLDEMIRIARQRGLHHMVAYVRAENSKMLAVFERAGFRRGASDEPGEVHLTLPLQQES</sequence>
<evidence type="ECO:0000256" key="2">
    <source>
        <dbReference type="ARBA" id="ARBA00022679"/>
    </source>
</evidence>
<dbReference type="InterPro" id="IPR026888">
    <property type="entry name" value="AcetylCoA_hyd_C"/>
</dbReference>
<proteinExistence type="inferred from homology"/>
<comment type="caution">
    <text evidence="4">The sequence shown here is derived from an EMBL/GenBank/DDBJ whole genome shotgun (WGS) entry which is preliminary data.</text>
</comment>
<dbReference type="SUPFAM" id="SSF55729">
    <property type="entry name" value="Acyl-CoA N-acyltransferases (Nat)"/>
    <property type="match status" value="1"/>
</dbReference>
<evidence type="ECO:0000313" key="5">
    <source>
        <dbReference type="Proteomes" id="UP000288259"/>
    </source>
</evidence>
<dbReference type="RefSeq" id="WP_126753307.1">
    <property type="nucleotide sequence ID" value="NZ_PIPY01000001.1"/>
</dbReference>
<dbReference type="Proteomes" id="UP000288259">
    <property type="component" value="Unassembled WGS sequence"/>
</dbReference>
<dbReference type="CDD" id="cd04301">
    <property type="entry name" value="NAT_SF"/>
    <property type="match status" value="1"/>
</dbReference>
<dbReference type="Gene3D" id="3.40.630.30">
    <property type="match status" value="1"/>
</dbReference>
<dbReference type="InterPro" id="IPR038460">
    <property type="entry name" value="AcetylCoA_hyd_C_sf"/>
</dbReference>
<dbReference type="GO" id="GO:0016747">
    <property type="term" value="F:acyltransferase activity, transferring groups other than amino-acyl groups"/>
    <property type="evidence" value="ECO:0007669"/>
    <property type="project" value="InterPro"/>
</dbReference>
<dbReference type="Pfam" id="PF02550">
    <property type="entry name" value="AcetylCoA_hydro"/>
    <property type="match status" value="1"/>
</dbReference>
<dbReference type="Pfam" id="PF13302">
    <property type="entry name" value="Acetyltransf_3"/>
    <property type="match status" value="1"/>
</dbReference>
<dbReference type="Gene3D" id="3.40.1080.20">
    <property type="entry name" value="Acetyl-CoA hydrolase/transferase C-terminal domain"/>
    <property type="match status" value="1"/>
</dbReference>